<dbReference type="Proteomes" id="UP000010290">
    <property type="component" value="Chromosome"/>
</dbReference>
<keyword evidence="2" id="KW-0732">Signal</keyword>
<dbReference type="AlphaFoldDB" id="K8W9W1"/>
<feature type="signal peptide" evidence="2">
    <location>
        <begin position="1"/>
        <end position="21"/>
    </location>
</feature>
<proteinExistence type="predicted"/>
<protein>
    <recommendedName>
        <fullName evidence="5">Lipoprotein</fullName>
    </recommendedName>
</protein>
<dbReference type="PATRIC" id="fig|1141660.3.peg.1617"/>
<reference evidence="3 4" key="1">
    <citation type="journal article" date="2012" name="BMC Genomics">
        <title>Comparative genomics of bacteria in the genus Providencia isolated from wild Drosophila melanogaster.</title>
        <authorList>
            <person name="Galac M.R."/>
            <person name="Lazzaro B.P."/>
        </authorList>
    </citation>
    <scope>NUCLEOTIDE SEQUENCE [LARGE SCALE GENOMIC DNA]</scope>
    <source>
        <strain evidence="3 4">DSM 19967</strain>
    </source>
</reference>
<evidence type="ECO:0008006" key="5">
    <source>
        <dbReference type="Google" id="ProtNLM"/>
    </source>
</evidence>
<feature type="region of interest" description="Disordered" evidence="1">
    <location>
        <begin position="82"/>
        <end position="112"/>
    </location>
</feature>
<evidence type="ECO:0000256" key="1">
    <source>
        <dbReference type="SAM" id="MobiDB-lite"/>
    </source>
</evidence>
<feature type="chain" id="PRO_5003921304" description="Lipoprotein" evidence="2">
    <location>
        <begin position="22"/>
        <end position="112"/>
    </location>
</feature>
<accession>K8W9W1</accession>
<dbReference type="RefSeq" id="WP_008915446.1">
    <property type="nucleotide sequence ID" value="NZ_CM001773.1"/>
</dbReference>
<dbReference type="OrthoDB" id="6465707at2"/>
<keyword evidence="4" id="KW-1185">Reference proteome</keyword>
<organism evidence="3 4">
    <name type="scientific">Providencia sneebia DSM 19967</name>
    <dbReference type="NCBI Taxonomy" id="1141660"/>
    <lineage>
        <taxon>Bacteria</taxon>
        <taxon>Pseudomonadati</taxon>
        <taxon>Pseudomonadota</taxon>
        <taxon>Gammaproteobacteria</taxon>
        <taxon>Enterobacterales</taxon>
        <taxon>Morganellaceae</taxon>
        <taxon>Providencia</taxon>
    </lineage>
</organism>
<dbReference type="EMBL" id="AKKN01000008">
    <property type="protein sequence ID" value="EKT57334.1"/>
    <property type="molecule type" value="Genomic_DNA"/>
</dbReference>
<sequence length="112" mass="12072">MKKVNSSLLAILLMSVGFAAAANGPHSMSPRQHMDNHPNVVYSVTQQTATPNETLKKLVNDAPETKDGKRYMVKVTIVEVPEFNRDSKNPTRGPRHANAPTTAPAPAATPAQ</sequence>
<evidence type="ECO:0000256" key="2">
    <source>
        <dbReference type="SAM" id="SignalP"/>
    </source>
</evidence>
<dbReference type="HOGENOM" id="CLU_158620_0_0_6"/>
<gene>
    <name evidence="3" type="ORF">OO7_08095</name>
</gene>
<feature type="compositionally biased region" description="Low complexity" evidence="1">
    <location>
        <begin position="99"/>
        <end position="112"/>
    </location>
</feature>
<evidence type="ECO:0000313" key="3">
    <source>
        <dbReference type="EMBL" id="EKT57334.1"/>
    </source>
</evidence>
<evidence type="ECO:0000313" key="4">
    <source>
        <dbReference type="Proteomes" id="UP000010290"/>
    </source>
</evidence>
<name>K8W9W1_9GAMM</name>
<comment type="caution">
    <text evidence="3">The sequence shown here is derived from an EMBL/GenBank/DDBJ whole genome shotgun (WGS) entry which is preliminary data.</text>
</comment>